<organism evidence="5 6">
    <name type="scientific">Paenibacillus contaminans</name>
    <dbReference type="NCBI Taxonomy" id="450362"/>
    <lineage>
        <taxon>Bacteria</taxon>
        <taxon>Bacillati</taxon>
        <taxon>Bacillota</taxon>
        <taxon>Bacilli</taxon>
        <taxon>Bacillales</taxon>
        <taxon>Paenibacillaceae</taxon>
        <taxon>Paenibacillus</taxon>
    </lineage>
</organism>
<evidence type="ECO:0000259" key="4">
    <source>
        <dbReference type="PROSITE" id="PS50893"/>
    </source>
</evidence>
<gene>
    <name evidence="5" type="ORF">DQG23_37730</name>
</gene>
<dbReference type="InterPro" id="IPR003439">
    <property type="entry name" value="ABC_transporter-like_ATP-bd"/>
</dbReference>
<evidence type="ECO:0000256" key="1">
    <source>
        <dbReference type="ARBA" id="ARBA00022448"/>
    </source>
</evidence>
<dbReference type="Proteomes" id="UP000250369">
    <property type="component" value="Unassembled WGS sequence"/>
</dbReference>
<reference evidence="5 6" key="1">
    <citation type="journal article" date="2009" name="Int. J. Syst. Evol. Microbiol.">
        <title>Paenibacillus contaminans sp. nov., isolated from a contaminated laboratory plate.</title>
        <authorList>
            <person name="Chou J.H."/>
            <person name="Lee J.H."/>
            <person name="Lin M.C."/>
            <person name="Chang P.S."/>
            <person name="Arun A.B."/>
            <person name="Young C.C."/>
            <person name="Chen W.M."/>
        </authorList>
    </citation>
    <scope>NUCLEOTIDE SEQUENCE [LARGE SCALE GENOMIC DNA]</scope>
    <source>
        <strain evidence="5 6">CKOBP-6</strain>
    </source>
</reference>
<name>A0A329LR70_9BACL</name>
<dbReference type="AlphaFoldDB" id="A0A329LR70"/>
<comment type="caution">
    <text evidence="5">The sequence shown here is derived from an EMBL/GenBank/DDBJ whole genome shotgun (WGS) entry which is preliminary data.</text>
</comment>
<proteinExistence type="predicted"/>
<dbReference type="InterPro" id="IPR027417">
    <property type="entry name" value="P-loop_NTPase"/>
</dbReference>
<dbReference type="Gene3D" id="3.40.50.300">
    <property type="entry name" value="P-loop containing nucleotide triphosphate hydrolases"/>
    <property type="match status" value="1"/>
</dbReference>
<protein>
    <submittedName>
        <fullName evidence="5">ABC transporter ATP-binding protein</fullName>
    </submittedName>
</protein>
<dbReference type="SMART" id="SM00382">
    <property type="entry name" value="AAA"/>
    <property type="match status" value="1"/>
</dbReference>
<keyword evidence="6" id="KW-1185">Reference proteome</keyword>
<dbReference type="RefSeq" id="WP_113036212.1">
    <property type="nucleotide sequence ID" value="NZ_QMFB01000043.1"/>
</dbReference>
<dbReference type="GO" id="GO:0016887">
    <property type="term" value="F:ATP hydrolysis activity"/>
    <property type="evidence" value="ECO:0007669"/>
    <property type="project" value="InterPro"/>
</dbReference>
<evidence type="ECO:0000313" key="5">
    <source>
        <dbReference type="EMBL" id="RAV10465.1"/>
    </source>
</evidence>
<dbReference type="InterPro" id="IPR003593">
    <property type="entry name" value="AAA+_ATPase"/>
</dbReference>
<dbReference type="Pfam" id="PF00005">
    <property type="entry name" value="ABC_tran"/>
    <property type="match status" value="1"/>
</dbReference>
<keyword evidence="1" id="KW-0813">Transport</keyword>
<dbReference type="GO" id="GO:0005524">
    <property type="term" value="F:ATP binding"/>
    <property type="evidence" value="ECO:0007669"/>
    <property type="project" value="UniProtKB-KW"/>
</dbReference>
<evidence type="ECO:0000256" key="3">
    <source>
        <dbReference type="ARBA" id="ARBA00022840"/>
    </source>
</evidence>
<dbReference type="InterPro" id="IPR051782">
    <property type="entry name" value="ABC_Transporter_VariousFunc"/>
</dbReference>
<dbReference type="PROSITE" id="PS50893">
    <property type="entry name" value="ABC_TRANSPORTER_2"/>
    <property type="match status" value="1"/>
</dbReference>
<dbReference type="PANTHER" id="PTHR42939:SF3">
    <property type="entry name" value="ABC TRANSPORTER ATP-BINDING COMPONENT"/>
    <property type="match status" value="1"/>
</dbReference>
<sequence>METVIKFQDIEKLVAGKFPLGPINLEIERGYVVAVVGPNGSGKSTMFRMLMNMLQPDRGTLSILKQHYPQDGVSMKRQIGYVPEFSDFGGVAKTIGQLIDFVSYWYPSWDQKRCRELLDKFELAPAMKLSGLSKGMQRKLSLTLAIAPNPELLLLDEPSSGLDPFAWRLMIDELTQFMRNGDRTIVIATHIMDEVRRLADYIAFMYKGKLIGFHEKDALLDTWKMIWLDKMPDNPGRLPGVTESQDQPARLITCETDQTEAALKKLGVSVIRTQSLELDEIFVQLQRMQTIGTKSS</sequence>
<dbReference type="OrthoDB" id="2960217at2"/>
<dbReference type="CDD" id="cd03230">
    <property type="entry name" value="ABC_DR_subfamily_A"/>
    <property type="match status" value="1"/>
</dbReference>
<evidence type="ECO:0000256" key="2">
    <source>
        <dbReference type="ARBA" id="ARBA00022741"/>
    </source>
</evidence>
<keyword evidence="3 5" id="KW-0067">ATP-binding</keyword>
<accession>A0A329LR70</accession>
<dbReference type="PANTHER" id="PTHR42939">
    <property type="entry name" value="ABC TRANSPORTER ATP-BINDING PROTEIN ALBC-RELATED"/>
    <property type="match status" value="1"/>
</dbReference>
<keyword evidence="2" id="KW-0547">Nucleotide-binding</keyword>
<dbReference type="SUPFAM" id="SSF52540">
    <property type="entry name" value="P-loop containing nucleoside triphosphate hydrolases"/>
    <property type="match status" value="1"/>
</dbReference>
<feature type="domain" description="ABC transporter" evidence="4">
    <location>
        <begin position="5"/>
        <end position="232"/>
    </location>
</feature>
<evidence type="ECO:0000313" key="6">
    <source>
        <dbReference type="Proteomes" id="UP000250369"/>
    </source>
</evidence>
<dbReference type="EMBL" id="QMFB01000043">
    <property type="protein sequence ID" value="RAV10465.1"/>
    <property type="molecule type" value="Genomic_DNA"/>
</dbReference>